<organism evidence="1">
    <name type="scientific">hydrothermal vent metagenome</name>
    <dbReference type="NCBI Taxonomy" id="652676"/>
    <lineage>
        <taxon>unclassified sequences</taxon>
        <taxon>metagenomes</taxon>
        <taxon>ecological metagenomes</taxon>
    </lineage>
</organism>
<evidence type="ECO:0000313" key="1">
    <source>
        <dbReference type="EMBL" id="VAW61140.1"/>
    </source>
</evidence>
<dbReference type="EMBL" id="UOFG01000139">
    <property type="protein sequence ID" value="VAW61140.1"/>
    <property type="molecule type" value="Genomic_DNA"/>
</dbReference>
<dbReference type="AlphaFoldDB" id="A0A3B0X986"/>
<sequence length="66" mass="7184">MLNLSVLIANSRCFFTRTIPVLCILNATNSAYADNTDFALRINVGGADYTDSQALSEWSLGCRHSA</sequence>
<gene>
    <name evidence="1" type="ORF">MNBD_GAMMA11-304</name>
</gene>
<name>A0A3B0X986_9ZZZZ</name>
<proteinExistence type="predicted"/>
<accession>A0A3B0X986</accession>
<reference evidence="1" key="1">
    <citation type="submission" date="2018-06" db="EMBL/GenBank/DDBJ databases">
        <authorList>
            <person name="Zhirakovskaya E."/>
        </authorList>
    </citation>
    <scope>NUCLEOTIDE SEQUENCE</scope>
</reference>
<protein>
    <submittedName>
        <fullName evidence="1">Uncharacterized protein</fullName>
    </submittedName>
</protein>